<dbReference type="AlphaFoldDB" id="A0A2K1JU90"/>
<dbReference type="GO" id="GO:0045490">
    <property type="term" value="P:pectin catabolic process"/>
    <property type="evidence" value="ECO:0007669"/>
    <property type="project" value="UniProtKB-UniPathway"/>
</dbReference>
<dbReference type="InterPro" id="IPR002022">
    <property type="entry name" value="Pec_lyase"/>
</dbReference>
<dbReference type="EC" id="4.2.2.2" evidence="3 8"/>
<feature type="domain" description="Pectate lyase" evidence="9">
    <location>
        <begin position="296"/>
        <end position="493"/>
    </location>
</feature>
<evidence type="ECO:0000313" key="10">
    <source>
        <dbReference type="EMBL" id="PNR45094.1"/>
    </source>
</evidence>
<protein>
    <recommendedName>
        <fullName evidence="3 8">Pectate lyase</fullName>
        <ecNumber evidence="3 8">4.2.2.2</ecNumber>
    </recommendedName>
</protein>
<dbReference type="STRING" id="3218.A0A2K1JU90"/>
<dbReference type="InterPro" id="IPR012334">
    <property type="entry name" value="Pectin_lyas_fold"/>
</dbReference>
<dbReference type="PaxDb" id="3218-PP1S61_217V6.1"/>
<proteinExistence type="inferred from homology"/>
<name>A0A2K1JU90_PHYPA</name>
<dbReference type="PANTHER" id="PTHR31683:SF187">
    <property type="entry name" value="PECTATE LYASE 18-RELATED"/>
    <property type="match status" value="1"/>
</dbReference>
<evidence type="ECO:0000256" key="1">
    <source>
        <dbReference type="ARBA" id="ARBA00000695"/>
    </source>
</evidence>
<keyword evidence="4 8" id="KW-0479">Metal-binding</keyword>
<comment type="cofactor">
    <cofactor evidence="8">
        <name>Ca(2+)</name>
        <dbReference type="ChEBI" id="CHEBI:29108"/>
    </cofactor>
    <text evidence="8">Binds 1 Ca(2+) ion. Required for its activity.</text>
</comment>
<dbReference type="InterPro" id="IPR045032">
    <property type="entry name" value="PEL"/>
</dbReference>
<dbReference type="EnsemblPlants" id="Pp3c11_10560V3.1">
    <property type="protein sequence ID" value="Pp3c11_10560V3.1"/>
    <property type="gene ID" value="Pp3c11_10560"/>
</dbReference>
<dbReference type="Gramene" id="Pp3c11_10560V3.3">
    <property type="protein sequence ID" value="Pp3c11_10560V3.3"/>
    <property type="gene ID" value="Pp3c11_10560"/>
</dbReference>
<evidence type="ECO:0000313" key="11">
    <source>
        <dbReference type="EnsemblPlants" id="Pp3c11_10560V3.1"/>
    </source>
</evidence>
<reference evidence="10 12" key="2">
    <citation type="journal article" date="2018" name="Plant J.">
        <title>The Physcomitrella patens chromosome-scale assembly reveals moss genome structure and evolution.</title>
        <authorList>
            <person name="Lang D."/>
            <person name="Ullrich K.K."/>
            <person name="Murat F."/>
            <person name="Fuchs J."/>
            <person name="Jenkins J."/>
            <person name="Haas F.B."/>
            <person name="Piednoel M."/>
            <person name="Gundlach H."/>
            <person name="Van Bel M."/>
            <person name="Meyberg R."/>
            <person name="Vives C."/>
            <person name="Morata J."/>
            <person name="Symeonidi A."/>
            <person name="Hiss M."/>
            <person name="Muchero W."/>
            <person name="Kamisugi Y."/>
            <person name="Saleh O."/>
            <person name="Blanc G."/>
            <person name="Decker E.L."/>
            <person name="van Gessel N."/>
            <person name="Grimwood J."/>
            <person name="Hayes R.D."/>
            <person name="Graham S.W."/>
            <person name="Gunter L.E."/>
            <person name="McDaniel S.F."/>
            <person name="Hoernstein S.N.W."/>
            <person name="Larsson A."/>
            <person name="Li F.W."/>
            <person name="Perroud P.F."/>
            <person name="Phillips J."/>
            <person name="Ranjan P."/>
            <person name="Rokshar D.S."/>
            <person name="Rothfels C.J."/>
            <person name="Schneider L."/>
            <person name="Shu S."/>
            <person name="Stevenson D.W."/>
            <person name="Thummler F."/>
            <person name="Tillich M."/>
            <person name="Villarreal Aguilar J.C."/>
            <person name="Widiez T."/>
            <person name="Wong G.K."/>
            <person name="Wymore A."/>
            <person name="Zhang Y."/>
            <person name="Zimmer A.D."/>
            <person name="Quatrano R.S."/>
            <person name="Mayer K.F.X."/>
            <person name="Goodstein D."/>
            <person name="Casacuberta J.M."/>
            <person name="Vandepoele K."/>
            <person name="Reski R."/>
            <person name="Cuming A.C."/>
            <person name="Tuskan G.A."/>
            <person name="Maumus F."/>
            <person name="Salse J."/>
            <person name="Schmutz J."/>
            <person name="Rensing S.A."/>
        </authorList>
    </citation>
    <scope>NUCLEOTIDE SEQUENCE [LARGE SCALE GENOMIC DNA]</scope>
    <source>
        <strain evidence="11 12">cv. Gransden 2004</strain>
    </source>
</reference>
<evidence type="ECO:0000256" key="6">
    <source>
        <dbReference type="ARBA" id="ARBA00022837"/>
    </source>
</evidence>
<keyword evidence="5 8" id="KW-0732">Signal</keyword>
<dbReference type="Proteomes" id="UP000006727">
    <property type="component" value="Chromosome 11"/>
</dbReference>
<dbReference type="UniPathway" id="UPA00545">
    <property type="reaction ID" value="UER00824"/>
</dbReference>
<evidence type="ECO:0000256" key="3">
    <source>
        <dbReference type="ARBA" id="ARBA00012272"/>
    </source>
</evidence>
<evidence type="ECO:0000256" key="7">
    <source>
        <dbReference type="ARBA" id="ARBA00023239"/>
    </source>
</evidence>
<dbReference type="InterPro" id="IPR011050">
    <property type="entry name" value="Pectin_lyase_fold/virulence"/>
</dbReference>
<keyword evidence="6 8" id="KW-0106">Calcium</keyword>
<keyword evidence="7 8" id="KW-0456">Lyase</keyword>
<dbReference type="SUPFAM" id="SSF51126">
    <property type="entry name" value="Pectin lyase-like"/>
    <property type="match status" value="1"/>
</dbReference>
<accession>A0A2K1JU90</accession>
<sequence>MATRMFPRLLLLVLTSQWTLLHARSVAGDYRTQQDYPAQSFMDFPSDPVVAEEYVYGRVPDYQDSPYEFPSDPVLFDTQSNTQLDMPTFTKKTGPFQYSAMQGSEQRPIEMPEEYDSFASTESDPTFDTFINSPEVVDDASLRSFSGDTVYENDESGERRGFHTQYEYENDEVFFNTSSARTIYRGMDNELSLAAVDMLNATTADDTLASLAKVLGGCGTGNPIDDCWRCDLNWRSHRQALAGCVTGFGRNAEGGKNGPIYVVTRKDDDDPEYPRPGTLRHALSRNGPLWITFAKSMTIKLKGELWVNSYKTIDGRGADVHVVGAQITIQNASHVIVHGIHIHDIEVTGPTAIRVSPTGVVLRVESDGDALHILNSKHVWVDHCYLAKASDGLLDATRGSTMITVSNCLFENHNKVLLFGSSPTWTADRNMKATVAFNKFGKGLIQRMPRCRFGVFHILNNDYSEGWDKYAIGGSENPTILSEGNYFRPTREKEVTKRIDDNGPTFGSWENWNWVSSGDIFLDGSYFTGSGAEITASVYADAFSTSSRPGHLVPAFTKSAGPLKSVATS</sequence>
<gene>
    <name evidence="11" type="primary">LOC112288410</name>
    <name evidence="10" type="ORF">PHYPA_014865</name>
</gene>
<feature type="chain" id="PRO_5043074845" description="Pectate lyase" evidence="8">
    <location>
        <begin position="24"/>
        <end position="569"/>
    </location>
</feature>
<evidence type="ECO:0000256" key="5">
    <source>
        <dbReference type="ARBA" id="ARBA00022729"/>
    </source>
</evidence>
<dbReference type="SMART" id="SM00656">
    <property type="entry name" value="Amb_all"/>
    <property type="match status" value="1"/>
</dbReference>
<dbReference type="GO" id="GO:0046872">
    <property type="term" value="F:metal ion binding"/>
    <property type="evidence" value="ECO:0007669"/>
    <property type="project" value="UniProtKB-KW"/>
</dbReference>
<evidence type="ECO:0000256" key="4">
    <source>
        <dbReference type="ARBA" id="ARBA00022723"/>
    </source>
</evidence>
<evidence type="ECO:0000256" key="2">
    <source>
        <dbReference type="ARBA" id="ARBA00005220"/>
    </source>
</evidence>
<dbReference type="PANTHER" id="PTHR31683">
    <property type="entry name" value="PECTATE LYASE 18-RELATED"/>
    <property type="match status" value="1"/>
</dbReference>
<dbReference type="Gramene" id="Pp3c11_10560V3.1">
    <property type="protein sequence ID" value="Pp3c11_10560V3.1"/>
    <property type="gene ID" value="Pp3c11_10560"/>
</dbReference>
<dbReference type="EMBL" id="ABEU02000011">
    <property type="protein sequence ID" value="PNR45094.1"/>
    <property type="molecule type" value="Genomic_DNA"/>
</dbReference>
<evidence type="ECO:0000256" key="8">
    <source>
        <dbReference type="RuleBase" id="RU361123"/>
    </source>
</evidence>
<comment type="similarity">
    <text evidence="8">Belongs to the polysaccharide lyase 1 family.</text>
</comment>
<comment type="pathway">
    <text evidence="2 8">Glycan metabolism; pectin degradation; 2-dehydro-3-deoxy-D-gluconate from pectin: step 2/5.</text>
</comment>
<reference evidence="10 12" key="1">
    <citation type="journal article" date="2008" name="Science">
        <title>The Physcomitrella genome reveals evolutionary insights into the conquest of land by plants.</title>
        <authorList>
            <person name="Rensing S."/>
            <person name="Lang D."/>
            <person name="Zimmer A."/>
            <person name="Terry A."/>
            <person name="Salamov A."/>
            <person name="Shapiro H."/>
            <person name="Nishiyama T."/>
            <person name="Perroud P.-F."/>
            <person name="Lindquist E."/>
            <person name="Kamisugi Y."/>
            <person name="Tanahashi T."/>
            <person name="Sakakibara K."/>
            <person name="Fujita T."/>
            <person name="Oishi K."/>
            <person name="Shin-I T."/>
            <person name="Kuroki Y."/>
            <person name="Toyoda A."/>
            <person name="Suzuki Y."/>
            <person name="Hashimoto A."/>
            <person name="Yamaguchi K."/>
            <person name="Sugano A."/>
            <person name="Kohara Y."/>
            <person name="Fujiyama A."/>
            <person name="Anterola A."/>
            <person name="Aoki S."/>
            <person name="Ashton N."/>
            <person name="Barbazuk W.B."/>
            <person name="Barker E."/>
            <person name="Bennetzen J."/>
            <person name="Bezanilla M."/>
            <person name="Blankenship R."/>
            <person name="Cho S.H."/>
            <person name="Dutcher S."/>
            <person name="Estelle M."/>
            <person name="Fawcett J.A."/>
            <person name="Gundlach H."/>
            <person name="Hanada K."/>
            <person name="Heyl A."/>
            <person name="Hicks K.A."/>
            <person name="Hugh J."/>
            <person name="Lohr M."/>
            <person name="Mayer K."/>
            <person name="Melkozernov A."/>
            <person name="Murata T."/>
            <person name="Nelson D."/>
            <person name="Pils B."/>
            <person name="Prigge M."/>
            <person name="Reiss B."/>
            <person name="Renner T."/>
            <person name="Rombauts S."/>
            <person name="Rushton P."/>
            <person name="Sanderfoot A."/>
            <person name="Schween G."/>
            <person name="Shiu S.-H."/>
            <person name="Stueber K."/>
            <person name="Theodoulou F.L."/>
            <person name="Tu H."/>
            <person name="Van de Peer Y."/>
            <person name="Verrier P.J."/>
            <person name="Waters E."/>
            <person name="Wood A."/>
            <person name="Yang L."/>
            <person name="Cove D."/>
            <person name="Cuming A."/>
            <person name="Hasebe M."/>
            <person name="Lucas S."/>
            <person name="Mishler D.B."/>
            <person name="Reski R."/>
            <person name="Grigoriev I."/>
            <person name="Quatrano R.S."/>
            <person name="Boore J.L."/>
        </authorList>
    </citation>
    <scope>NUCLEOTIDE SEQUENCE [LARGE SCALE GENOMIC DNA]</scope>
    <source>
        <strain evidence="11 12">cv. Gransden 2004</strain>
    </source>
</reference>
<dbReference type="PRINTS" id="PR00807">
    <property type="entry name" value="AMBALLERGEN"/>
</dbReference>
<dbReference type="InterPro" id="IPR018082">
    <property type="entry name" value="AmbAllergen"/>
</dbReference>
<reference evidence="11" key="3">
    <citation type="submission" date="2020-12" db="UniProtKB">
        <authorList>
            <consortium name="EnsemblPlants"/>
        </authorList>
    </citation>
    <scope>IDENTIFICATION</scope>
</reference>
<comment type="catalytic activity">
    <reaction evidence="1 8">
        <text>Eliminative cleavage of (1-&gt;4)-alpha-D-galacturonan to give oligosaccharides with 4-deoxy-alpha-D-galact-4-enuronosyl groups at their non-reducing ends.</text>
        <dbReference type="EC" id="4.2.2.2"/>
    </reaction>
</comment>
<dbReference type="GO" id="GO:0030570">
    <property type="term" value="F:pectate lyase activity"/>
    <property type="evidence" value="ECO:0000318"/>
    <property type="project" value="GO_Central"/>
</dbReference>
<evidence type="ECO:0000259" key="9">
    <source>
        <dbReference type="SMART" id="SM00656"/>
    </source>
</evidence>
<dbReference type="Pfam" id="PF00544">
    <property type="entry name" value="Pectate_lyase_4"/>
    <property type="match status" value="1"/>
</dbReference>
<organism evidence="10">
    <name type="scientific">Physcomitrium patens</name>
    <name type="common">Spreading-leaved earth moss</name>
    <name type="synonym">Physcomitrella patens</name>
    <dbReference type="NCBI Taxonomy" id="3218"/>
    <lineage>
        <taxon>Eukaryota</taxon>
        <taxon>Viridiplantae</taxon>
        <taxon>Streptophyta</taxon>
        <taxon>Embryophyta</taxon>
        <taxon>Bryophyta</taxon>
        <taxon>Bryophytina</taxon>
        <taxon>Bryopsida</taxon>
        <taxon>Funariidae</taxon>
        <taxon>Funariales</taxon>
        <taxon>Funariaceae</taxon>
        <taxon>Physcomitrium</taxon>
    </lineage>
</organism>
<keyword evidence="12" id="KW-1185">Reference proteome</keyword>
<dbReference type="GeneID" id="112288410"/>
<evidence type="ECO:0000313" key="12">
    <source>
        <dbReference type="Proteomes" id="UP000006727"/>
    </source>
</evidence>
<dbReference type="EnsemblPlants" id="Pp3c11_10560V3.3">
    <property type="protein sequence ID" value="Pp3c11_10560V3.3"/>
    <property type="gene ID" value="Pp3c11_10560"/>
</dbReference>
<dbReference type="RefSeq" id="XP_024388310.1">
    <property type="nucleotide sequence ID" value="XM_024532542.2"/>
</dbReference>
<feature type="signal peptide" evidence="8">
    <location>
        <begin position="1"/>
        <end position="23"/>
    </location>
</feature>
<dbReference type="Gene3D" id="2.160.20.10">
    <property type="entry name" value="Single-stranded right-handed beta-helix, Pectin lyase-like"/>
    <property type="match status" value="1"/>
</dbReference>